<name>A0ABT8GGD8_9MICO</name>
<protein>
    <submittedName>
        <fullName evidence="2">Uncharacterized protein</fullName>
    </submittedName>
</protein>
<comment type="caution">
    <text evidence="2">The sequence shown here is derived from an EMBL/GenBank/DDBJ whole genome shotgun (WGS) entry which is preliminary data.</text>
</comment>
<feature type="region of interest" description="Disordered" evidence="1">
    <location>
        <begin position="25"/>
        <end position="80"/>
    </location>
</feature>
<evidence type="ECO:0000313" key="3">
    <source>
        <dbReference type="Proteomes" id="UP001172708"/>
    </source>
</evidence>
<feature type="compositionally biased region" description="Basic and acidic residues" evidence="1">
    <location>
        <begin position="42"/>
        <end position="53"/>
    </location>
</feature>
<dbReference type="RefSeq" id="WP_301141281.1">
    <property type="nucleotide sequence ID" value="NZ_JAUHQA010000001.1"/>
</dbReference>
<sequence length="80" mass="8256">MTELGSIFNPGEAEMARHLASEKILPAPSPVPGPPLTDANGDEVHIPDLHDLPGADAPDAALLPPPVRAAHRPDGSPNTD</sequence>
<evidence type="ECO:0000256" key="1">
    <source>
        <dbReference type="SAM" id="MobiDB-lite"/>
    </source>
</evidence>
<dbReference type="Proteomes" id="UP001172708">
    <property type="component" value="Unassembled WGS sequence"/>
</dbReference>
<reference evidence="2" key="1">
    <citation type="submission" date="2023-06" db="EMBL/GenBank/DDBJ databases">
        <title>Egi l300058.</title>
        <authorList>
            <person name="Gao L."/>
            <person name="Fang B.-Z."/>
            <person name="Li W.-J."/>
        </authorList>
    </citation>
    <scope>NUCLEOTIDE SEQUENCE</scope>
    <source>
        <strain evidence="2">EGI L300058</strain>
    </source>
</reference>
<proteinExistence type="predicted"/>
<organism evidence="2 3">
    <name type="scientific">Demequina muriae</name>
    <dbReference type="NCBI Taxonomy" id="3051664"/>
    <lineage>
        <taxon>Bacteria</taxon>
        <taxon>Bacillati</taxon>
        <taxon>Actinomycetota</taxon>
        <taxon>Actinomycetes</taxon>
        <taxon>Micrococcales</taxon>
        <taxon>Demequinaceae</taxon>
        <taxon>Demequina</taxon>
    </lineage>
</organism>
<dbReference type="EMBL" id="JAUHQA010000001">
    <property type="protein sequence ID" value="MDN4480016.1"/>
    <property type="molecule type" value="Genomic_DNA"/>
</dbReference>
<keyword evidence="3" id="KW-1185">Reference proteome</keyword>
<accession>A0ABT8GGD8</accession>
<evidence type="ECO:0000313" key="2">
    <source>
        <dbReference type="EMBL" id="MDN4480016.1"/>
    </source>
</evidence>
<gene>
    <name evidence="2" type="ORF">QQX02_03640</name>
</gene>